<dbReference type="CDD" id="cd01948">
    <property type="entry name" value="EAL"/>
    <property type="match status" value="1"/>
</dbReference>
<dbReference type="SMART" id="SM00052">
    <property type="entry name" value="EAL"/>
    <property type="match status" value="1"/>
</dbReference>
<reference evidence="10" key="1">
    <citation type="submission" date="2022-11" db="EMBL/GenBank/DDBJ databases">
        <title>Complete Genome Sequences of three Polynucleobacter sp. Subcluster PnecC Strains KF022, KF023, and KF032 Isolated from a Shallow Eutrophic Lake in Japan.</title>
        <authorList>
            <person name="Ogata Y."/>
            <person name="Watanabe K."/>
            <person name="Takemine S."/>
            <person name="Shindo C."/>
            <person name="Kurokawa R."/>
            <person name="Suda W."/>
        </authorList>
    </citation>
    <scope>NUCLEOTIDE SEQUENCE</scope>
    <source>
        <strain evidence="10">KF023</strain>
    </source>
</reference>
<organism evidence="10">
    <name type="scientific">Polynucleobacter yangtzensis</name>
    <dbReference type="NCBI Taxonomy" id="1743159"/>
    <lineage>
        <taxon>Bacteria</taxon>
        <taxon>Pseudomonadati</taxon>
        <taxon>Pseudomonadota</taxon>
        <taxon>Betaproteobacteria</taxon>
        <taxon>Burkholderiales</taxon>
        <taxon>Burkholderiaceae</taxon>
        <taxon>Polynucleobacter</taxon>
    </lineage>
</organism>
<dbReference type="GO" id="GO:0005886">
    <property type="term" value="C:plasma membrane"/>
    <property type="evidence" value="ECO:0007669"/>
    <property type="project" value="UniProtKB-SubCell"/>
</dbReference>
<evidence type="ECO:0000256" key="6">
    <source>
        <dbReference type="SAM" id="Phobius"/>
    </source>
</evidence>
<evidence type="ECO:0000256" key="1">
    <source>
        <dbReference type="ARBA" id="ARBA00004651"/>
    </source>
</evidence>
<feature type="transmembrane region" description="Helical" evidence="6">
    <location>
        <begin position="118"/>
        <end position="147"/>
    </location>
</feature>
<accession>A0A9C7CBC6</accession>
<dbReference type="AlphaFoldDB" id="A0A9C7CBC6"/>
<dbReference type="SMART" id="SM00091">
    <property type="entry name" value="PAS"/>
    <property type="match status" value="2"/>
</dbReference>
<evidence type="ECO:0000259" key="8">
    <source>
        <dbReference type="PROSITE" id="PS50883"/>
    </source>
</evidence>
<feature type="domain" description="GGDEF" evidence="9">
    <location>
        <begin position="599"/>
        <end position="732"/>
    </location>
</feature>
<feature type="domain" description="EAL" evidence="8">
    <location>
        <begin position="741"/>
        <end position="994"/>
    </location>
</feature>
<keyword evidence="3 6" id="KW-0812">Transmembrane</keyword>
<dbReference type="SUPFAM" id="SSF55785">
    <property type="entry name" value="PYP-like sensor domain (PAS domain)"/>
    <property type="match status" value="2"/>
</dbReference>
<dbReference type="InterPro" id="IPR007895">
    <property type="entry name" value="MASE1"/>
</dbReference>
<gene>
    <name evidence="10" type="ORF">PKF023_11510</name>
</gene>
<dbReference type="Proteomes" id="UP001211097">
    <property type="component" value="Chromosome"/>
</dbReference>
<feature type="transmembrane region" description="Helical" evidence="6">
    <location>
        <begin position="87"/>
        <end position="106"/>
    </location>
</feature>
<comment type="subcellular location">
    <subcellularLocation>
        <location evidence="1">Cell membrane</location>
        <topology evidence="1">Multi-pass membrane protein</topology>
    </subcellularLocation>
</comment>
<dbReference type="InterPro" id="IPR000014">
    <property type="entry name" value="PAS"/>
</dbReference>
<evidence type="ECO:0000313" key="10">
    <source>
        <dbReference type="EMBL" id="BDT77348.1"/>
    </source>
</evidence>
<feature type="domain" description="PAS" evidence="7">
    <location>
        <begin position="435"/>
        <end position="486"/>
    </location>
</feature>
<dbReference type="PANTHER" id="PTHR44757:SF2">
    <property type="entry name" value="BIOFILM ARCHITECTURE MAINTENANCE PROTEIN MBAA"/>
    <property type="match status" value="1"/>
</dbReference>
<sequence>MNQSIFSRLSESYTKKSVIAATLWSIAYAVICAFLLKYFSGEAGASPVWIPAGIGLGVLLVYGFQYWPFIFIGAIFGEMGGGHHFGMASLIAAGSVSGFLAAVFLFKKLPRLKGELDSLIEFISLLFIGAIAALISTSINIQFLIWGNLIQANNFRPVFQEWFTGDYFGMAFVAPIIIILSKPWTIFSNKTRLLKLVVLLIFAFFLGQAIFFGWFKDSLDLTGKGNVYLFMLLLVGFYFGRQGAMLLFALVLLQAILGARFGAGFIGPDLFTRPDQNPVWVYLGVACILGLVISLAEEGMRKKNEALLLVDKNEKRSEERFKEIVSNTPVLMATYDLKTEVTDYLNPYFTKLLGYVAEDFLDPNAWWALAYPDPIYRSEVEAEWHRRASASQSSNTPFEPLETLTTCKDGSQRSIVWGCFFVDERMVIHGIDVTEERRVADTLSISSAVYRAMGESVVISDAKGSILLANHPFEVLTGFDAEQIKGITFSDLLVKKHGARSYSDIYTSLEAIGRWEGQAWLRTKSGNEVLRFISIYSNFDNDGMPLQRVALISEVTDQRKARELINQQANFDPLTGLPNRRLMIDRLEQLIKQSTRNKKSIAIAYIDLDNFKDINDSRGHDFGDQLLKGVAARLRSVVRETDTVARIGGDEFVILLGDLERPEIADPIIREVSKKLADSISIEGQLIFVTASIGVSLFPNDGSEAKALLLGADQAMYAAKASGRNTHQYFTTSLQATASYRSSVIAELRVALEKNEFELHYQPIIDLKTGKVAQAEALLRWCKENGEIIMPPAFIEIAEDSGLIIEIGERIWHDAITFIQSLNAGPNFKLAINVAASQFNSNQHSAMAWIKMLEDKKTSPSSIVLEITERMMLHKSQRVMRKIAVMQEAGCQFSVDDFGTGYSSLASLKSFNFNYIKIDADFIKLLAPNTQDSALVLAMISMAKGLGLESIAEGVETEEQASILRSMGCNFAQGYLFGRPMSADDFKTLLKSNLES</sequence>
<dbReference type="PANTHER" id="PTHR44757">
    <property type="entry name" value="DIGUANYLATE CYCLASE DGCP"/>
    <property type="match status" value="1"/>
</dbReference>
<keyword evidence="2" id="KW-1003">Cell membrane</keyword>
<evidence type="ECO:0000256" key="5">
    <source>
        <dbReference type="ARBA" id="ARBA00023136"/>
    </source>
</evidence>
<proteinExistence type="predicted"/>
<dbReference type="NCBIfam" id="TIGR00254">
    <property type="entry name" value="GGDEF"/>
    <property type="match status" value="1"/>
</dbReference>
<dbReference type="SMART" id="SM00267">
    <property type="entry name" value="GGDEF"/>
    <property type="match status" value="1"/>
</dbReference>
<dbReference type="RefSeq" id="WP_281741701.1">
    <property type="nucleotide sequence ID" value="NZ_AP026973.1"/>
</dbReference>
<keyword evidence="5 6" id="KW-0472">Membrane</keyword>
<dbReference type="Gene3D" id="3.30.70.270">
    <property type="match status" value="1"/>
</dbReference>
<dbReference type="EMBL" id="AP026973">
    <property type="protein sequence ID" value="BDT77348.1"/>
    <property type="molecule type" value="Genomic_DNA"/>
</dbReference>
<evidence type="ECO:0000256" key="3">
    <source>
        <dbReference type="ARBA" id="ARBA00022692"/>
    </source>
</evidence>
<dbReference type="FunFam" id="3.30.70.270:FF:000001">
    <property type="entry name" value="Diguanylate cyclase domain protein"/>
    <property type="match status" value="1"/>
</dbReference>
<feature type="transmembrane region" description="Helical" evidence="6">
    <location>
        <begin position="196"/>
        <end position="215"/>
    </location>
</feature>
<evidence type="ECO:0000256" key="2">
    <source>
        <dbReference type="ARBA" id="ARBA00022475"/>
    </source>
</evidence>
<dbReference type="Pfam" id="PF13426">
    <property type="entry name" value="PAS_9"/>
    <property type="match status" value="2"/>
</dbReference>
<dbReference type="PROSITE" id="PS50887">
    <property type="entry name" value="GGDEF"/>
    <property type="match status" value="1"/>
</dbReference>
<dbReference type="Pfam" id="PF00563">
    <property type="entry name" value="EAL"/>
    <property type="match status" value="1"/>
</dbReference>
<protein>
    <recommendedName>
        <fullName evidence="11">PAS domain S-box-containing protein/diguanylate cyclase (GGDEF) domain-containing protein</fullName>
    </recommendedName>
</protein>
<dbReference type="SUPFAM" id="SSF55073">
    <property type="entry name" value="Nucleotide cyclase"/>
    <property type="match status" value="1"/>
</dbReference>
<dbReference type="InterPro" id="IPR035919">
    <property type="entry name" value="EAL_sf"/>
</dbReference>
<dbReference type="SUPFAM" id="SSF141868">
    <property type="entry name" value="EAL domain-like"/>
    <property type="match status" value="1"/>
</dbReference>
<dbReference type="InterPro" id="IPR001633">
    <property type="entry name" value="EAL_dom"/>
</dbReference>
<dbReference type="InterPro" id="IPR000160">
    <property type="entry name" value="GGDEF_dom"/>
</dbReference>
<name>A0A9C7CBC6_9BURK</name>
<evidence type="ECO:0000259" key="9">
    <source>
        <dbReference type="PROSITE" id="PS50887"/>
    </source>
</evidence>
<feature type="domain" description="PAS" evidence="7">
    <location>
        <begin position="317"/>
        <end position="373"/>
    </location>
</feature>
<evidence type="ECO:0008006" key="11">
    <source>
        <dbReference type="Google" id="ProtNLM"/>
    </source>
</evidence>
<feature type="transmembrane region" description="Helical" evidence="6">
    <location>
        <begin position="48"/>
        <end position="67"/>
    </location>
</feature>
<dbReference type="KEGG" id="pyt:PKF023_11510"/>
<dbReference type="InterPro" id="IPR029787">
    <property type="entry name" value="Nucleotide_cyclase"/>
</dbReference>
<dbReference type="NCBIfam" id="TIGR00229">
    <property type="entry name" value="sensory_box"/>
    <property type="match status" value="2"/>
</dbReference>
<dbReference type="Gene3D" id="3.20.20.450">
    <property type="entry name" value="EAL domain"/>
    <property type="match status" value="1"/>
</dbReference>
<dbReference type="CDD" id="cd01949">
    <property type="entry name" value="GGDEF"/>
    <property type="match status" value="1"/>
</dbReference>
<dbReference type="InterPro" id="IPR043128">
    <property type="entry name" value="Rev_trsase/Diguanyl_cyclase"/>
</dbReference>
<dbReference type="Pfam" id="PF00990">
    <property type="entry name" value="GGDEF"/>
    <property type="match status" value="1"/>
</dbReference>
<feature type="transmembrane region" description="Helical" evidence="6">
    <location>
        <begin position="167"/>
        <end position="184"/>
    </location>
</feature>
<feature type="transmembrane region" description="Helical" evidence="6">
    <location>
        <begin position="279"/>
        <end position="296"/>
    </location>
</feature>
<dbReference type="PROSITE" id="PS50112">
    <property type="entry name" value="PAS"/>
    <property type="match status" value="2"/>
</dbReference>
<evidence type="ECO:0000259" key="7">
    <source>
        <dbReference type="PROSITE" id="PS50112"/>
    </source>
</evidence>
<dbReference type="InterPro" id="IPR035965">
    <property type="entry name" value="PAS-like_dom_sf"/>
</dbReference>
<dbReference type="Gene3D" id="3.30.450.20">
    <property type="entry name" value="PAS domain"/>
    <property type="match status" value="2"/>
</dbReference>
<keyword evidence="4 6" id="KW-1133">Transmembrane helix</keyword>
<feature type="transmembrane region" description="Helical" evidence="6">
    <location>
        <begin position="18"/>
        <end position="36"/>
    </location>
</feature>
<dbReference type="GO" id="GO:0003824">
    <property type="term" value="F:catalytic activity"/>
    <property type="evidence" value="ECO:0007669"/>
    <property type="project" value="UniProtKB-ARBA"/>
</dbReference>
<dbReference type="CDD" id="cd00130">
    <property type="entry name" value="PAS"/>
    <property type="match status" value="1"/>
</dbReference>
<dbReference type="Pfam" id="PF05231">
    <property type="entry name" value="MASE1"/>
    <property type="match status" value="1"/>
</dbReference>
<dbReference type="InterPro" id="IPR052155">
    <property type="entry name" value="Biofilm_reg_signaling"/>
</dbReference>
<dbReference type="PROSITE" id="PS50883">
    <property type="entry name" value="EAL"/>
    <property type="match status" value="1"/>
</dbReference>
<evidence type="ECO:0000256" key="4">
    <source>
        <dbReference type="ARBA" id="ARBA00022989"/>
    </source>
</evidence>